<feature type="transmembrane region" description="Helical" evidence="17">
    <location>
        <begin position="154"/>
        <end position="178"/>
    </location>
</feature>
<evidence type="ECO:0000256" key="14">
    <source>
        <dbReference type="ARBA" id="ARBA00048586"/>
    </source>
</evidence>
<comment type="similarity">
    <text evidence="3 16">Belongs to the CDP-alcohol phosphatidyltransferase class-I family.</text>
</comment>
<dbReference type="Gene3D" id="1.20.120.1760">
    <property type="match status" value="1"/>
</dbReference>
<evidence type="ECO:0000256" key="12">
    <source>
        <dbReference type="ARBA" id="ARBA00023209"/>
    </source>
</evidence>
<proteinExistence type="inferred from homology"/>
<protein>
    <recommendedName>
        <fullName evidence="5 15">CDP-diacylglycerol--glycerol-3-phosphate 3-phosphatidyltransferase</fullName>
        <ecNumber evidence="4 15">2.7.8.5</ecNumber>
    </recommendedName>
</protein>
<dbReference type="EC" id="2.7.8.5" evidence="4 15"/>
<dbReference type="InterPro" id="IPR043130">
    <property type="entry name" value="CDP-OH_PTrfase_TM_dom"/>
</dbReference>
<evidence type="ECO:0000256" key="9">
    <source>
        <dbReference type="ARBA" id="ARBA00022989"/>
    </source>
</evidence>
<keyword evidence="7 16" id="KW-0808">Transferase</keyword>
<evidence type="ECO:0000256" key="6">
    <source>
        <dbReference type="ARBA" id="ARBA00022516"/>
    </source>
</evidence>
<dbReference type="PANTHER" id="PTHR14269">
    <property type="entry name" value="CDP-DIACYLGLYCEROL--GLYCEROL-3-PHOSPHATE 3-PHOSPHATIDYLTRANSFERASE-RELATED"/>
    <property type="match status" value="1"/>
</dbReference>
<comment type="catalytic activity">
    <reaction evidence="14">
        <text>a CDP-1,2-diacyl-sn-glycerol + sn-glycerol 3-phosphate = a 1,2-diacyl-sn-glycero-3-phospho-(1'-sn-glycero-3'-phosphate) + CMP + H(+)</text>
        <dbReference type="Rhea" id="RHEA:12593"/>
        <dbReference type="ChEBI" id="CHEBI:15378"/>
        <dbReference type="ChEBI" id="CHEBI:57597"/>
        <dbReference type="ChEBI" id="CHEBI:58332"/>
        <dbReference type="ChEBI" id="CHEBI:60110"/>
        <dbReference type="ChEBI" id="CHEBI:60377"/>
        <dbReference type="EC" id="2.7.8.5"/>
    </reaction>
</comment>
<accession>A0ABX3A8N4</accession>
<dbReference type="PROSITE" id="PS00379">
    <property type="entry name" value="CDP_ALCOHOL_P_TRANSF"/>
    <property type="match status" value="1"/>
</dbReference>
<name>A0ABX3A8N4_9GAMM</name>
<keyword evidence="19" id="KW-1185">Reference proteome</keyword>
<evidence type="ECO:0000256" key="7">
    <source>
        <dbReference type="ARBA" id="ARBA00022679"/>
    </source>
</evidence>
<dbReference type="EMBL" id="MDTU01000001">
    <property type="protein sequence ID" value="ODN44003.1"/>
    <property type="molecule type" value="Genomic_DNA"/>
</dbReference>
<keyword evidence="13" id="KW-1208">Phospholipid metabolism</keyword>
<evidence type="ECO:0000256" key="10">
    <source>
        <dbReference type="ARBA" id="ARBA00023098"/>
    </source>
</evidence>
<dbReference type="Proteomes" id="UP000094329">
    <property type="component" value="Unassembled WGS sequence"/>
</dbReference>
<evidence type="ECO:0000256" key="4">
    <source>
        <dbReference type="ARBA" id="ARBA00013170"/>
    </source>
</evidence>
<evidence type="ECO:0000313" key="18">
    <source>
        <dbReference type="EMBL" id="ODN44003.1"/>
    </source>
</evidence>
<organism evidence="18 19">
    <name type="scientific">Piscirickettsia litoralis</name>
    <dbReference type="NCBI Taxonomy" id="1891921"/>
    <lineage>
        <taxon>Bacteria</taxon>
        <taxon>Pseudomonadati</taxon>
        <taxon>Pseudomonadota</taxon>
        <taxon>Gammaproteobacteria</taxon>
        <taxon>Thiotrichales</taxon>
        <taxon>Piscirickettsiaceae</taxon>
        <taxon>Piscirickettsia</taxon>
    </lineage>
</organism>
<gene>
    <name evidence="18" type="ORF">BGC07_04930</name>
</gene>
<sequence length="189" mass="20977">MRLPNILTLLRMALIPVFVLIYYLPFTWAPLATAIIFAIAAVTDWLDGFLARRWNQTSAFGAFLDPVADKLIVAVALVLLVSTFASAWLALPAAVIMCREIMVSALREWMAELGKRAAVKVSYIGKVKTAAQMISLLVLLAQKAPAQGWQVWDWPIWGGVALMYVAAALTLYSMFIYIKSAWSDLTYSM</sequence>
<evidence type="ECO:0000256" key="3">
    <source>
        <dbReference type="ARBA" id="ARBA00010441"/>
    </source>
</evidence>
<evidence type="ECO:0000256" key="17">
    <source>
        <dbReference type="SAM" id="Phobius"/>
    </source>
</evidence>
<evidence type="ECO:0000256" key="11">
    <source>
        <dbReference type="ARBA" id="ARBA00023136"/>
    </source>
</evidence>
<feature type="transmembrane region" description="Helical" evidence="17">
    <location>
        <begin position="31"/>
        <end position="51"/>
    </location>
</feature>
<dbReference type="InterPro" id="IPR050324">
    <property type="entry name" value="CDP-alcohol_PTase-I"/>
</dbReference>
<evidence type="ECO:0000256" key="13">
    <source>
        <dbReference type="ARBA" id="ARBA00023264"/>
    </source>
</evidence>
<evidence type="ECO:0000256" key="1">
    <source>
        <dbReference type="ARBA" id="ARBA00004141"/>
    </source>
</evidence>
<comment type="pathway">
    <text evidence="2">Phospholipid metabolism; phosphatidylglycerol biosynthesis; phosphatidylglycerol from CDP-diacylglycerol: step 1/2.</text>
</comment>
<keyword evidence="9 17" id="KW-1133">Transmembrane helix</keyword>
<dbReference type="InterPro" id="IPR004570">
    <property type="entry name" value="Phosphatidylglycerol_P_synth"/>
</dbReference>
<dbReference type="InterPro" id="IPR048254">
    <property type="entry name" value="CDP_ALCOHOL_P_TRANSF_CS"/>
</dbReference>
<keyword evidence="6" id="KW-0444">Lipid biosynthesis</keyword>
<evidence type="ECO:0000256" key="5">
    <source>
        <dbReference type="ARBA" id="ARBA00014944"/>
    </source>
</evidence>
<feature type="transmembrane region" description="Helical" evidence="17">
    <location>
        <begin position="71"/>
        <end position="96"/>
    </location>
</feature>
<evidence type="ECO:0000256" key="16">
    <source>
        <dbReference type="RuleBase" id="RU003750"/>
    </source>
</evidence>
<dbReference type="NCBIfam" id="TIGR00560">
    <property type="entry name" value="pgsA"/>
    <property type="match status" value="1"/>
</dbReference>
<dbReference type="InterPro" id="IPR000462">
    <property type="entry name" value="CDP-OH_P_trans"/>
</dbReference>
<keyword evidence="11 17" id="KW-0472">Membrane</keyword>
<comment type="subcellular location">
    <subcellularLocation>
        <location evidence="1">Membrane</location>
        <topology evidence="1">Multi-pass membrane protein</topology>
    </subcellularLocation>
</comment>
<evidence type="ECO:0000256" key="2">
    <source>
        <dbReference type="ARBA" id="ARBA00005042"/>
    </source>
</evidence>
<evidence type="ECO:0000313" key="19">
    <source>
        <dbReference type="Proteomes" id="UP000094329"/>
    </source>
</evidence>
<dbReference type="PIRSF" id="PIRSF000847">
    <property type="entry name" value="Phos_ph_gly_syn"/>
    <property type="match status" value="1"/>
</dbReference>
<dbReference type="PANTHER" id="PTHR14269:SF62">
    <property type="entry name" value="CDP-DIACYLGLYCEROL--GLYCEROL-3-PHOSPHATE 3-PHOSPHATIDYLTRANSFERASE 1, CHLOROPLASTIC"/>
    <property type="match status" value="1"/>
</dbReference>
<dbReference type="Pfam" id="PF01066">
    <property type="entry name" value="CDP-OH_P_transf"/>
    <property type="match status" value="1"/>
</dbReference>
<evidence type="ECO:0000256" key="15">
    <source>
        <dbReference type="NCBIfam" id="TIGR00560"/>
    </source>
</evidence>
<keyword evidence="12" id="KW-0594">Phospholipid biosynthesis</keyword>
<keyword evidence="10" id="KW-0443">Lipid metabolism</keyword>
<comment type="caution">
    <text evidence="18">The sequence shown here is derived from an EMBL/GenBank/DDBJ whole genome shotgun (WGS) entry which is preliminary data.</text>
</comment>
<reference evidence="18 19" key="1">
    <citation type="submission" date="2016-08" db="EMBL/GenBank/DDBJ databases">
        <title>Draft genome sequence of Candidatus Piscirickettsia litoralis, from seawater.</title>
        <authorList>
            <person name="Wan X."/>
            <person name="Lee A.J."/>
            <person name="Hou S."/>
            <person name="Donachie S.P."/>
        </authorList>
    </citation>
    <scope>NUCLEOTIDE SEQUENCE [LARGE SCALE GENOMIC DNA]</scope>
    <source>
        <strain evidence="18 19">Y2</strain>
    </source>
</reference>
<evidence type="ECO:0000256" key="8">
    <source>
        <dbReference type="ARBA" id="ARBA00022692"/>
    </source>
</evidence>
<keyword evidence="8 17" id="KW-0812">Transmembrane</keyword>